<dbReference type="HOGENOM" id="CLU_2946257_0_0_1"/>
<reference evidence="2" key="1">
    <citation type="journal article" date="2011" name="Nature">
        <title>Genome sequence and analysis of the tuber crop potato.</title>
        <authorList>
            <consortium name="The Potato Genome Sequencing Consortium"/>
        </authorList>
    </citation>
    <scope>NUCLEOTIDE SEQUENCE [LARGE SCALE GENOMIC DNA]</scope>
    <source>
        <strain evidence="2">cv. DM1-3 516 R44</strain>
    </source>
</reference>
<name>M1CK19_SOLTU</name>
<proteinExistence type="predicted"/>
<evidence type="ECO:0000313" key="2">
    <source>
        <dbReference type="Proteomes" id="UP000011115"/>
    </source>
</evidence>
<organism evidence="1 2">
    <name type="scientific">Solanum tuberosum</name>
    <name type="common">Potato</name>
    <dbReference type="NCBI Taxonomy" id="4113"/>
    <lineage>
        <taxon>Eukaryota</taxon>
        <taxon>Viridiplantae</taxon>
        <taxon>Streptophyta</taxon>
        <taxon>Embryophyta</taxon>
        <taxon>Tracheophyta</taxon>
        <taxon>Spermatophyta</taxon>
        <taxon>Magnoliopsida</taxon>
        <taxon>eudicotyledons</taxon>
        <taxon>Gunneridae</taxon>
        <taxon>Pentapetalae</taxon>
        <taxon>asterids</taxon>
        <taxon>lamiids</taxon>
        <taxon>Solanales</taxon>
        <taxon>Solanaceae</taxon>
        <taxon>Solanoideae</taxon>
        <taxon>Solaneae</taxon>
        <taxon>Solanum</taxon>
    </lineage>
</organism>
<reference evidence="1" key="2">
    <citation type="submission" date="2015-06" db="UniProtKB">
        <authorList>
            <consortium name="EnsemblPlants"/>
        </authorList>
    </citation>
    <scope>IDENTIFICATION</scope>
    <source>
        <strain evidence="1">DM1-3 516 R44</strain>
    </source>
</reference>
<dbReference type="Gramene" id="PGSC0003DMT400069187">
    <property type="protein sequence ID" value="PGSC0003DMT400069187"/>
    <property type="gene ID" value="PGSC0003DMG400026912"/>
</dbReference>
<evidence type="ECO:0000313" key="1">
    <source>
        <dbReference type="EnsemblPlants" id="PGSC0003DMT400069187"/>
    </source>
</evidence>
<protein>
    <submittedName>
        <fullName evidence="1">Protein FAM18B</fullName>
    </submittedName>
</protein>
<dbReference type="AlphaFoldDB" id="M1CK19"/>
<dbReference type="OrthoDB" id="2151161at2759"/>
<sequence length="60" mass="6943">MIRHRESIDGFLSSVIDRLFYVVASLFEKWHSIPALFYSQIHVSIARISHPGGRVQLVYV</sequence>
<dbReference type="Proteomes" id="UP000011115">
    <property type="component" value="Unassembled WGS sequence"/>
</dbReference>
<gene>
    <name evidence="1" type="primary">LOC102598155</name>
</gene>
<dbReference type="ExpressionAtlas" id="M1CK19">
    <property type="expression patterns" value="baseline"/>
</dbReference>
<accession>M1CK19</accession>
<keyword evidence="2" id="KW-1185">Reference proteome</keyword>
<dbReference type="EnsemblPlants" id="PGSC0003DMT400069187">
    <property type="protein sequence ID" value="PGSC0003DMT400069187"/>
    <property type="gene ID" value="PGSC0003DMG400026912"/>
</dbReference>